<evidence type="ECO:0000256" key="3">
    <source>
        <dbReference type="ARBA" id="ARBA00022691"/>
    </source>
</evidence>
<dbReference type="InterPro" id="IPR016461">
    <property type="entry name" value="COMT-like"/>
</dbReference>
<reference evidence="5 6" key="1">
    <citation type="submission" date="2019-02" db="EMBL/GenBank/DDBJ databases">
        <title>Genome sequencing of the rare red list fungi Antrodiella citrinella (Flaviporus citrinellus).</title>
        <authorList>
            <person name="Buettner E."/>
            <person name="Kellner H."/>
        </authorList>
    </citation>
    <scope>NUCLEOTIDE SEQUENCE [LARGE SCALE GENOMIC DNA]</scope>
    <source>
        <strain evidence="5 6">DSM 108506</strain>
    </source>
</reference>
<evidence type="ECO:0000259" key="4">
    <source>
        <dbReference type="Pfam" id="PF00891"/>
    </source>
</evidence>
<dbReference type="InterPro" id="IPR001077">
    <property type="entry name" value="COMT_C"/>
</dbReference>
<dbReference type="InterPro" id="IPR029063">
    <property type="entry name" value="SAM-dependent_MTases_sf"/>
</dbReference>
<protein>
    <recommendedName>
        <fullName evidence="4">O-methyltransferase C-terminal domain-containing protein</fullName>
    </recommendedName>
</protein>
<keyword evidence="6" id="KW-1185">Reference proteome</keyword>
<name>A0A4S4MUP1_9APHY</name>
<dbReference type="Gene3D" id="3.40.50.150">
    <property type="entry name" value="Vaccinia Virus protein VP39"/>
    <property type="match status" value="1"/>
</dbReference>
<accession>A0A4S4MUP1</accession>
<dbReference type="Pfam" id="PF00891">
    <property type="entry name" value="Methyltransf_2"/>
    <property type="match status" value="1"/>
</dbReference>
<organism evidence="5 6">
    <name type="scientific">Antrodiella citrinella</name>
    <dbReference type="NCBI Taxonomy" id="2447956"/>
    <lineage>
        <taxon>Eukaryota</taxon>
        <taxon>Fungi</taxon>
        <taxon>Dikarya</taxon>
        <taxon>Basidiomycota</taxon>
        <taxon>Agaricomycotina</taxon>
        <taxon>Agaricomycetes</taxon>
        <taxon>Polyporales</taxon>
        <taxon>Steccherinaceae</taxon>
        <taxon>Antrodiella</taxon>
    </lineage>
</organism>
<evidence type="ECO:0000256" key="2">
    <source>
        <dbReference type="ARBA" id="ARBA00022679"/>
    </source>
</evidence>
<dbReference type="Proteomes" id="UP000308730">
    <property type="component" value="Unassembled WGS sequence"/>
</dbReference>
<proteinExistence type="predicted"/>
<sequence>MSSGSSSVALAEELLRLVRSTHLDDAAASAVSGSPSSTQAAHDAKNLIAETCDALMRSVLGPSEYTVLLAESCQESSALYFITSLGVADVIGEASVGLAELSTQLNVEPRFLSIALSCLLPRGYFDEVGGFGSQVYRNNELSRLLRADDPQTLKDAIGFVGDEGFKATSYLLEAAQQQQPSGENAAPALPAVNLAYGFKQSVFAWMADPEHSYRGQRMGKAMQQLHRMANGGVITDFPWATLASPVVDVGGGIGSLELALTKTGTNGNVNFTIFDIPETIANAQKTWAAQPTTAQAQISFVPGNFLAPTLEETKLPQGQPTYLIRHVLHDWTDDQVVAILKNVRSAMIAGRENSSDPAPKLLLCEMLLRPTSSRFVRTTSMQLLALNDGVTRTEGEMVRLVKAAGFQVVKVHDMRAVDSIIEATP</sequence>
<dbReference type="InterPro" id="IPR036390">
    <property type="entry name" value="WH_DNA-bd_sf"/>
</dbReference>
<keyword evidence="3" id="KW-0949">S-adenosyl-L-methionine</keyword>
<dbReference type="OrthoDB" id="1606438at2759"/>
<keyword evidence="2" id="KW-0808">Transferase</keyword>
<feature type="domain" description="O-methyltransferase C-terminal" evidence="4">
    <location>
        <begin position="195"/>
        <end position="407"/>
    </location>
</feature>
<dbReference type="InterPro" id="IPR036388">
    <property type="entry name" value="WH-like_DNA-bd_sf"/>
</dbReference>
<comment type="caution">
    <text evidence="5">The sequence shown here is derived from an EMBL/GenBank/DDBJ whole genome shotgun (WGS) entry which is preliminary data.</text>
</comment>
<dbReference type="GO" id="GO:0032259">
    <property type="term" value="P:methylation"/>
    <property type="evidence" value="ECO:0007669"/>
    <property type="project" value="UniProtKB-KW"/>
</dbReference>
<dbReference type="SUPFAM" id="SSF46785">
    <property type="entry name" value="Winged helix' DNA-binding domain"/>
    <property type="match status" value="1"/>
</dbReference>
<dbReference type="Gene3D" id="1.10.10.10">
    <property type="entry name" value="Winged helix-like DNA-binding domain superfamily/Winged helix DNA-binding domain"/>
    <property type="match status" value="1"/>
</dbReference>
<evidence type="ECO:0000313" key="5">
    <source>
        <dbReference type="EMBL" id="THH29959.1"/>
    </source>
</evidence>
<dbReference type="AlphaFoldDB" id="A0A4S4MUP1"/>
<dbReference type="SUPFAM" id="SSF53335">
    <property type="entry name" value="S-adenosyl-L-methionine-dependent methyltransferases"/>
    <property type="match status" value="1"/>
</dbReference>
<dbReference type="EMBL" id="SGPM01000099">
    <property type="protein sequence ID" value="THH29959.1"/>
    <property type="molecule type" value="Genomic_DNA"/>
</dbReference>
<dbReference type="GO" id="GO:0008171">
    <property type="term" value="F:O-methyltransferase activity"/>
    <property type="evidence" value="ECO:0007669"/>
    <property type="project" value="InterPro"/>
</dbReference>
<keyword evidence="1" id="KW-0489">Methyltransferase</keyword>
<dbReference type="PROSITE" id="PS51683">
    <property type="entry name" value="SAM_OMT_II"/>
    <property type="match status" value="1"/>
</dbReference>
<dbReference type="PANTHER" id="PTHR43712:SF2">
    <property type="entry name" value="O-METHYLTRANSFERASE CICE"/>
    <property type="match status" value="1"/>
</dbReference>
<dbReference type="PANTHER" id="PTHR43712">
    <property type="entry name" value="PUTATIVE (AFU_ORTHOLOGUE AFUA_4G14580)-RELATED"/>
    <property type="match status" value="1"/>
</dbReference>
<evidence type="ECO:0000256" key="1">
    <source>
        <dbReference type="ARBA" id="ARBA00022603"/>
    </source>
</evidence>
<evidence type="ECO:0000313" key="6">
    <source>
        <dbReference type="Proteomes" id="UP000308730"/>
    </source>
</evidence>
<gene>
    <name evidence="5" type="ORF">EUX98_g4226</name>
</gene>